<evidence type="ECO:0000313" key="2">
    <source>
        <dbReference type="EMBL" id="VDK31381.1"/>
    </source>
</evidence>
<feature type="compositionally biased region" description="Acidic residues" evidence="1">
    <location>
        <begin position="78"/>
        <end position="90"/>
    </location>
</feature>
<feature type="compositionally biased region" description="Polar residues" evidence="1">
    <location>
        <begin position="54"/>
        <end position="66"/>
    </location>
</feature>
<evidence type="ECO:0000313" key="4">
    <source>
        <dbReference type="WBParaSite" id="GPUH_0000197801-mRNA-1"/>
    </source>
</evidence>
<organism evidence="4">
    <name type="scientific">Gongylonema pulchrum</name>
    <dbReference type="NCBI Taxonomy" id="637853"/>
    <lineage>
        <taxon>Eukaryota</taxon>
        <taxon>Metazoa</taxon>
        <taxon>Ecdysozoa</taxon>
        <taxon>Nematoda</taxon>
        <taxon>Chromadorea</taxon>
        <taxon>Rhabditida</taxon>
        <taxon>Spirurina</taxon>
        <taxon>Spiruromorpha</taxon>
        <taxon>Spiruroidea</taxon>
        <taxon>Gongylonematidae</taxon>
        <taxon>Gongylonema</taxon>
    </lineage>
</organism>
<dbReference type="GO" id="GO:0003723">
    <property type="term" value="F:RNA binding"/>
    <property type="evidence" value="ECO:0007669"/>
    <property type="project" value="InterPro"/>
</dbReference>
<dbReference type="InterPro" id="IPR035967">
    <property type="entry name" value="SWAP/Surp_sf"/>
</dbReference>
<reference evidence="2 3" key="2">
    <citation type="submission" date="2018-11" db="EMBL/GenBank/DDBJ databases">
        <authorList>
            <consortium name="Pathogen Informatics"/>
        </authorList>
    </citation>
    <scope>NUCLEOTIDE SEQUENCE [LARGE SCALE GENOMIC DNA]</scope>
</reference>
<name>A0A183CZT2_9BILA</name>
<dbReference type="WBParaSite" id="GPUH_0000197801-mRNA-1">
    <property type="protein sequence ID" value="GPUH_0000197801-mRNA-1"/>
    <property type="gene ID" value="GPUH_0000197801"/>
</dbReference>
<gene>
    <name evidence="2" type="ORF">GPUH_LOCUS1973</name>
</gene>
<dbReference type="AlphaFoldDB" id="A0A183CZT2"/>
<accession>A0A183CZT2</accession>
<dbReference type="OrthoDB" id="5836667at2759"/>
<evidence type="ECO:0000256" key="1">
    <source>
        <dbReference type="SAM" id="MobiDB-lite"/>
    </source>
</evidence>
<evidence type="ECO:0000313" key="3">
    <source>
        <dbReference type="Proteomes" id="UP000271098"/>
    </source>
</evidence>
<dbReference type="EMBL" id="UYRT01002714">
    <property type="protein sequence ID" value="VDK31381.1"/>
    <property type="molecule type" value="Genomic_DNA"/>
</dbReference>
<dbReference type="Gene3D" id="1.10.10.790">
    <property type="entry name" value="Surp module"/>
    <property type="match status" value="1"/>
</dbReference>
<keyword evidence="3" id="KW-1185">Reference proteome</keyword>
<dbReference type="SUPFAM" id="SSF109905">
    <property type="entry name" value="Surp module (SWAP domain)"/>
    <property type="match status" value="1"/>
</dbReference>
<feature type="region of interest" description="Disordered" evidence="1">
    <location>
        <begin position="47"/>
        <end position="121"/>
    </location>
</feature>
<proteinExistence type="predicted"/>
<dbReference type="Proteomes" id="UP000271098">
    <property type="component" value="Unassembled WGS sequence"/>
</dbReference>
<dbReference type="GO" id="GO:0006396">
    <property type="term" value="P:RNA processing"/>
    <property type="evidence" value="ECO:0007669"/>
    <property type="project" value="InterPro"/>
</dbReference>
<sequence length="264" mass="29947">MEIVIKAKQRGGLDQFGFLEFDHPLNAYYKYISKLIREKKYIPKPFLSKRRPESNNLESSEGQRSLDSAAEKNSGSESDSDFDSEGDGNDDYLHPLLMGRLRKNDSRSNSPVIGPKTKEEHEAANDVYSSLYKSLSDVFVSQAKPVVQAVEEKDEDAVKTKDEPPSKSDYYEWYVSFYGEAPKNDNPTVIPPPPDVMPIVNNTAQYVARYGVQAEQFLSGIIFCSARISNNQLFQSCTNLEKIRLKGRRIIVKLGKILAFFHFQ</sequence>
<protein>
    <submittedName>
        <fullName evidence="4">SURP motif domain-containing protein</fullName>
    </submittedName>
</protein>
<reference evidence="4" key="1">
    <citation type="submission" date="2016-06" db="UniProtKB">
        <authorList>
            <consortium name="WormBaseParasite"/>
        </authorList>
    </citation>
    <scope>IDENTIFICATION</scope>
</reference>